<feature type="transmembrane region" description="Helical" evidence="1">
    <location>
        <begin position="24"/>
        <end position="44"/>
    </location>
</feature>
<sequence>MLQQLETWIRALIRWAGYQPNRDLSGWVLLVSAVLLGLAVNLVVTQTIRFVNRRRSFKTLLLLRTHVRWAFWVFVPSLFFLLATNIQSARFLRRHPVADKSAEVLFLVASTWLAVQLLKFGELFLIRQYDTTQDVNLSQRKFVTQVRFARRILAIGVVIIGTSLLLIAFQGSRKVGLSVLTSAGVVSVLIGFAAQKTLANLLAGVQIAFNQQIRLDDAVVVEKEWGRIEEINLTSVIVRLWDRRRLILPITYFVETPFENWTRSDASITGSVFLYLDYNVPVDRIREKARELTEANPLWSGDSFAVQVTDTQPTCIVVRVLVSARDAPSAFDLRCYLREQLIAFVRDEYPQSLPQTRLMLSEELKPKA</sequence>
<protein>
    <submittedName>
        <fullName evidence="3">Mechanosensitive ion channel</fullName>
    </submittedName>
</protein>
<feature type="transmembrane region" description="Helical" evidence="1">
    <location>
        <begin position="65"/>
        <end position="84"/>
    </location>
</feature>
<keyword evidence="1" id="KW-0812">Transmembrane</keyword>
<keyword evidence="1" id="KW-1133">Transmembrane helix</keyword>
<dbReference type="Proteomes" id="UP000290407">
    <property type="component" value="Unassembled WGS sequence"/>
</dbReference>
<dbReference type="AlphaFoldDB" id="A0A4V1RVP0"/>
<proteinExistence type="predicted"/>
<evidence type="ECO:0000256" key="1">
    <source>
        <dbReference type="SAM" id="Phobius"/>
    </source>
</evidence>
<dbReference type="RefSeq" id="WP_077923653.1">
    <property type="nucleotide sequence ID" value="NZ_SBLB01000008.1"/>
</dbReference>
<dbReference type="EMBL" id="SBLB01000008">
    <property type="protein sequence ID" value="RYC67438.1"/>
    <property type="molecule type" value="Genomic_DNA"/>
</dbReference>
<organism evidence="3 4">
    <name type="scientific">Spirosoma sordidisoli</name>
    <dbReference type="NCBI Taxonomy" id="2502893"/>
    <lineage>
        <taxon>Bacteria</taxon>
        <taxon>Pseudomonadati</taxon>
        <taxon>Bacteroidota</taxon>
        <taxon>Cytophagia</taxon>
        <taxon>Cytophagales</taxon>
        <taxon>Cytophagaceae</taxon>
        <taxon>Spirosoma</taxon>
    </lineage>
</organism>
<dbReference type="InterPro" id="IPR006685">
    <property type="entry name" value="MscS_channel_2nd"/>
</dbReference>
<dbReference type="SUPFAM" id="SSF50182">
    <property type="entry name" value="Sm-like ribonucleoproteins"/>
    <property type="match status" value="1"/>
</dbReference>
<feature type="transmembrane region" description="Helical" evidence="1">
    <location>
        <begin position="104"/>
        <end position="127"/>
    </location>
</feature>
<gene>
    <name evidence="3" type="ORF">EQG79_25385</name>
</gene>
<dbReference type="GO" id="GO:0008381">
    <property type="term" value="F:mechanosensitive monoatomic ion channel activity"/>
    <property type="evidence" value="ECO:0007669"/>
    <property type="project" value="UniProtKB-ARBA"/>
</dbReference>
<accession>A0A4V1RVP0</accession>
<evidence type="ECO:0000313" key="4">
    <source>
        <dbReference type="Proteomes" id="UP000290407"/>
    </source>
</evidence>
<dbReference type="PANTHER" id="PTHR30566:SF25">
    <property type="entry name" value="INNER MEMBRANE PROTEIN"/>
    <property type="match status" value="1"/>
</dbReference>
<dbReference type="InterPro" id="IPR010920">
    <property type="entry name" value="LSM_dom_sf"/>
</dbReference>
<feature type="transmembrane region" description="Helical" evidence="1">
    <location>
        <begin position="148"/>
        <end position="169"/>
    </location>
</feature>
<name>A0A4V1RVP0_9BACT</name>
<keyword evidence="1" id="KW-0472">Membrane</keyword>
<dbReference type="GO" id="GO:0016020">
    <property type="term" value="C:membrane"/>
    <property type="evidence" value="ECO:0007669"/>
    <property type="project" value="InterPro"/>
</dbReference>
<keyword evidence="4" id="KW-1185">Reference proteome</keyword>
<reference evidence="3 4" key="1">
    <citation type="submission" date="2019-01" db="EMBL/GenBank/DDBJ databases">
        <title>Spirosoma flava sp. nov., a propanil-degrading bacterium isolated from herbicide-contaminated soil.</title>
        <authorList>
            <person name="Zhang L."/>
            <person name="Jiang J.-D."/>
        </authorList>
    </citation>
    <scope>NUCLEOTIDE SEQUENCE [LARGE SCALE GENOMIC DNA]</scope>
    <source>
        <strain evidence="3 4">TY50</strain>
    </source>
</reference>
<dbReference type="Pfam" id="PF00924">
    <property type="entry name" value="MS_channel_2nd"/>
    <property type="match status" value="1"/>
</dbReference>
<evidence type="ECO:0000313" key="3">
    <source>
        <dbReference type="EMBL" id="RYC67438.1"/>
    </source>
</evidence>
<feature type="domain" description="Mechanosensitive ion channel MscS" evidence="2">
    <location>
        <begin position="197"/>
        <end position="263"/>
    </location>
</feature>
<dbReference type="Gene3D" id="1.10.287.1260">
    <property type="match status" value="1"/>
</dbReference>
<comment type="caution">
    <text evidence="3">The sequence shown here is derived from an EMBL/GenBank/DDBJ whole genome shotgun (WGS) entry which is preliminary data.</text>
</comment>
<dbReference type="PANTHER" id="PTHR30566">
    <property type="entry name" value="YNAI-RELATED MECHANOSENSITIVE ION CHANNEL"/>
    <property type="match status" value="1"/>
</dbReference>
<evidence type="ECO:0000259" key="2">
    <source>
        <dbReference type="Pfam" id="PF00924"/>
    </source>
</evidence>